<keyword evidence="3" id="KW-1185">Reference proteome</keyword>
<dbReference type="Proteomes" id="UP000570361">
    <property type="component" value="Unassembled WGS sequence"/>
</dbReference>
<reference evidence="2 3" key="1">
    <citation type="submission" date="2020-08" db="EMBL/GenBank/DDBJ databases">
        <title>Genomic Encyclopedia of Type Strains, Phase III (KMG-III): the genomes of soil and plant-associated and newly described type strains.</title>
        <authorList>
            <person name="Whitman W."/>
        </authorList>
    </citation>
    <scope>NUCLEOTIDE SEQUENCE [LARGE SCALE GENOMIC DNA]</scope>
    <source>
        <strain evidence="2 3">CECT 5862</strain>
    </source>
</reference>
<dbReference type="InterPro" id="IPR024787">
    <property type="entry name" value="EcsC"/>
</dbReference>
<accession>A0A7W5FM11</accession>
<evidence type="ECO:0008006" key="4">
    <source>
        <dbReference type="Google" id="ProtNLM"/>
    </source>
</evidence>
<evidence type="ECO:0000313" key="2">
    <source>
        <dbReference type="EMBL" id="MBB3109499.1"/>
    </source>
</evidence>
<evidence type="ECO:0000313" key="3">
    <source>
        <dbReference type="Proteomes" id="UP000570361"/>
    </source>
</evidence>
<dbReference type="PANTHER" id="PTHR41260:SF1">
    <property type="entry name" value="PROTEIN ECSC"/>
    <property type="match status" value="1"/>
</dbReference>
<protein>
    <recommendedName>
        <fullName evidence="4">EcsC family protein</fullName>
    </recommendedName>
</protein>
<organism evidence="2 3">
    <name type="scientific">Paenibacillus phyllosphaerae</name>
    <dbReference type="NCBI Taxonomy" id="274593"/>
    <lineage>
        <taxon>Bacteria</taxon>
        <taxon>Bacillati</taxon>
        <taxon>Bacillota</taxon>
        <taxon>Bacilli</taxon>
        <taxon>Bacillales</taxon>
        <taxon>Paenibacillaceae</taxon>
        <taxon>Paenibacillus</taxon>
    </lineage>
</organism>
<evidence type="ECO:0000256" key="1">
    <source>
        <dbReference type="SAM" id="MobiDB-lite"/>
    </source>
</evidence>
<sequence>MERNVIVTMSHNHTEPNPLEQSSGQQATEQTEQPEQRQPEATATPMAEISLAKPALDKSVHESAEGTPNPESAEPVEPVGSVQPSPHAGLPVANDQGAADAVSPDLSASVDPNATIPAHPAQTLPPPESLPELQAALLEIGKWEKEQKDLWFFEKIGRIPFMLLDKLTPKFLQQKIGQALDEVGSFVQNGGRYLISEREVLGKLSAYRLEEVSLLPLAQMNKAAEELTHSRKTLATMQGATTGFGGVFTLAIDVPALLGLSLKIIQEIAICYGYDPRQKEERIFAVKCLQFASSDIVGKRAILEELAMFGRKESHSQMASQLQGWREVMMTYRDNYGWKKLFQMIPVAGMLFGAFINRSTLQDVAEAASMLYRKRRILERIDSLT</sequence>
<dbReference type="PANTHER" id="PTHR41260">
    <property type="entry name" value="PROTEIN ECSC"/>
    <property type="match status" value="1"/>
</dbReference>
<feature type="region of interest" description="Disordered" evidence="1">
    <location>
        <begin position="1"/>
        <end position="128"/>
    </location>
</feature>
<dbReference type="AlphaFoldDB" id="A0A7W5FM11"/>
<feature type="compositionally biased region" description="Basic and acidic residues" evidence="1">
    <location>
        <begin position="55"/>
        <end position="64"/>
    </location>
</feature>
<comment type="caution">
    <text evidence="2">The sequence shown here is derived from an EMBL/GenBank/DDBJ whole genome shotgun (WGS) entry which is preliminary data.</text>
</comment>
<proteinExistence type="predicted"/>
<dbReference type="Pfam" id="PF12787">
    <property type="entry name" value="EcsC"/>
    <property type="match status" value="1"/>
</dbReference>
<dbReference type="EMBL" id="JACHXK010000002">
    <property type="protein sequence ID" value="MBB3109499.1"/>
    <property type="molecule type" value="Genomic_DNA"/>
</dbReference>
<gene>
    <name evidence="2" type="ORF">FHS18_001551</name>
</gene>
<name>A0A7W5FM11_9BACL</name>